<dbReference type="EMBL" id="CAJVPY010065435">
    <property type="protein sequence ID" value="CAG8824810.1"/>
    <property type="molecule type" value="Genomic_DNA"/>
</dbReference>
<dbReference type="Proteomes" id="UP000789405">
    <property type="component" value="Unassembled WGS sequence"/>
</dbReference>
<sequence length="104" mass="12143">SKEIASFWDLILEREKLHATAEHDYTLLQQVRTKHVSIGTADVVRVQQNNEEGNQSNVRILRKRKHAEFDSSDSTLESYTDLEYSENNKIKKQVTNINNETIRK</sequence>
<gene>
    <name evidence="1" type="ORF">DERYTH_LOCUS27775</name>
</gene>
<evidence type="ECO:0000313" key="2">
    <source>
        <dbReference type="Proteomes" id="UP000789405"/>
    </source>
</evidence>
<keyword evidence="2" id="KW-1185">Reference proteome</keyword>
<organism evidence="1 2">
    <name type="scientific">Dentiscutata erythropus</name>
    <dbReference type="NCBI Taxonomy" id="1348616"/>
    <lineage>
        <taxon>Eukaryota</taxon>
        <taxon>Fungi</taxon>
        <taxon>Fungi incertae sedis</taxon>
        <taxon>Mucoromycota</taxon>
        <taxon>Glomeromycotina</taxon>
        <taxon>Glomeromycetes</taxon>
        <taxon>Diversisporales</taxon>
        <taxon>Gigasporaceae</taxon>
        <taxon>Dentiscutata</taxon>
    </lineage>
</organism>
<protein>
    <submittedName>
        <fullName evidence="1">3020_t:CDS:1</fullName>
    </submittedName>
</protein>
<evidence type="ECO:0000313" key="1">
    <source>
        <dbReference type="EMBL" id="CAG8824810.1"/>
    </source>
</evidence>
<dbReference type="OrthoDB" id="10600225at2759"/>
<proteinExistence type="predicted"/>
<accession>A0A9N9KEF0</accession>
<feature type="non-terminal residue" evidence="1">
    <location>
        <position position="1"/>
    </location>
</feature>
<name>A0A9N9KEF0_9GLOM</name>
<dbReference type="AlphaFoldDB" id="A0A9N9KEF0"/>
<feature type="non-terminal residue" evidence="1">
    <location>
        <position position="104"/>
    </location>
</feature>
<reference evidence="1" key="1">
    <citation type="submission" date="2021-06" db="EMBL/GenBank/DDBJ databases">
        <authorList>
            <person name="Kallberg Y."/>
            <person name="Tangrot J."/>
            <person name="Rosling A."/>
        </authorList>
    </citation>
    <scope>NUCLEOTIDE SEQUENCE</scope>
    <source>
        <strain evidence="1">MA453B</strain>
    </source>
</reference>
<comment type="caution">
    <text evidence="1">The sequence shown here is derived from an EMBL/GenBank/DDBJ whole genome shotgun (WGS) entry which is preliminary data.</text>
</comment>